<feature type="binding site" evidence="11">
    <location>
        <position position="37"/>
    </location>
    <ligand>
        <name>L-tyrosine</name>
        <dbReference type="ChEBI" id="CHEBI:58315"/>
    </ligand>
</feature>
<evidence type="ECO:0000256" key="1">
    <source>
        <dbReference type="ARBA" id="ARBA00004496"/>
    </source>
</evidence>
<evidence type="ECO:0000259" key="13">
    <source>
        <dbReference type="SMART" id="SM00363"/>
    </source>
</evidence>
<evidence type="ECO:0000256" key="3">
    <source>
        <dbReference type="ARBA" id="ARBA00022598"/>
    </source>
</evidence>
<keyword evidence="5 11" id="KW-0067">ATP-binding</keyword>
<dbReference type="SMART" id="SM00363">
    <property type="entry name" value="S4"/>
    <property type="match status" value="1"/>
</dbReference>
<keyword evidence="7 11" id="KW-0648">Protein biosynthesis</keyword>
<comment type="function">
    <text evidence="11">Catalyzes the attachment of tyrosine to tRNA(Tyr) in a two-step reaction: tyrosine is first activated by ATP to form Tyr-AMP and then transferred to the acceptor end of tRNA(Tyr).</text>
</comment>
<dbReference type="InterPro" id="IPR002305">
    <property type="entry name" value="aa-tRNA-synth_Ic"/>
</dbReference>
<keyword evidence="6 12" id="KW-0694">RNA-binding</keyword>
<dbReference type="FunFam" id="3.40.50.620:FF:000008">
    <property type="entry name" value="Tyrosine--tRNA ligase"/>
    <property type="match status" value="1"/>
</dbReference>
<dbReference type="GO" id="GO:0005524">
    <property type="term" value="F:ATP binding"/>
    <property type="evidence" value="ECO:0007669"/>
    <property type="project" value="UniProtKB-UniRule"/>
</dbReference>
<dbReference type="InterPro" id="IPR002942">
    <property type="entry name" value="S4_RNA-bd"/>
</dbReference>
<dbReference type="Gene3D" id="1.10.240.10">
    <property type="entry name" value="Tyrosyl-Transfer RNA Synthetase"/>
    <property type="match status" value="1"/>
</dbReference>
<dbReference type="PANTHER" id="PTHR11766:SF0">
    <property type="entry name" value="TYROSINE--TRNA LIGASE, MITOCHONDRIAL"/>
    <property type="match status" value="1"/>
</dbReference>
<evidence type="ECO:0000256" key="8">
    <source>
        <dbReference type="ARBA" id="ARBA00023146"/>
    </source>
</evidence>
<dbReference type="InterPro" id="IPR054608">
    <property type="entry name" value="SYY-like_C"/>
</dbReference>
<comment type="similarity">
    <text evidence="10 11">Belongs to the class-I aminoacyl-tRNA synthetase family. TyrS type 1 subfamily.</text>
</comment>
<name>A0A2P5SYR9_9GAMM</name>
<dbReference type="InterPro" id="IPR036986">
    <property type="entry name" value="S4_RNA-bd_sf"/>
</dbReference>
<dbReference type="Pfam" id="PF22421">
    <property type="entry name" value="SYY_C-terminal"/>
    <property type="match status" value="1"/>
</dbReference>
<organism evidence="14 15">
    <name type="scientific">Candidatus Pantoea edessiphila</name>
    <dbReference type="NCBI Taxonomy" id="2044610"/>
    <lineage>
        <taxon>Bacteria</taxon>
        <taxon>Pseudomonadati</taxon>
        <taxon>Pseudomonadota</taxon>
        <taxon>Gammaproteobacteria</taxon>
        <taxon>Enterobacterales</taxon>
        <taxon>Erwiniaceae</taxon>
        <taxon>Pantoea</taxon>
    </lineage>
</organism>
<evidence type="ECO:0000256" key="10">
    <source>
        <dbReference type="ARBA" id="ARBA00060965"/>
    </source>
</evidence>
<reference evidence="14 15" key="1">
    <citation type="journal article" date="2018" name="Genome Biol. Evol.">
        <title>Cladogenesis and Genomic Streamlining in Extracellular Endosymbionts of Tropical Stink Bugs.</title>
        <authorList>
            <person name="Otero-Bravo A."/>
            <person name="Goffredi S."/>
            <person name="Sabree Z.L."/>
        </authorList>
    </citation>
    <scope>NUCLEOTIDE SEQUENCE [LARGE SCALE GENOMIC DNA]</scope>
    <source>
        <strain evidence="14 15">SoET</strain>
    </source>
</reference>
<dbReference type="Gene3D" id="3.40.50.620">
    <property type="entry name" value="HUPs"/>
    <property type="match status" value="1"/>
</dbReference>
<keyword evidence="2 11" id="KW-0963">Cytoplasm</keyword>
<feature type="binding site" evidence="11">
    <location>
        <position position="179"/>
    </location>
    <ligand>
        <name>L-tyrosine</name>
        <dbReference type="ChEBI" id="CHEBI:58315"/>
    </ligand>
</feature>
<dbReference type="GO" id="GO:0042803">
    <property type="term" value="F:protein homodimerization activity"/>
    <property type="evidence" value="ECO:0007669"/>
    <property type="project" value="UniProtKB-ARBA"/>
</dbReference>
<proteinExistence type="inferred from homology"/>
<dbReference type="PANTHER" id="PTHR11766">
    <property type="entry name" value="TYROSYL-TRNA SYNTHETASE"/>
    <property type="match status" value="1"/>
</dbReference>
<dbReference type="PRINTS" id="PR01040">
    <property type="entry name" value="TRNASYNTHTYR"/>
</dbReference>
<dbReference type="PROSITE" id="PS50889">
    <property type="entry name" value="S4"/>
    <property type="match status" value="1"/>
</dbReference>
<dbReference type="Pfam" id="PF00579">
    <property type="entry name" value="tRNA-synt_1b"/>
    <property type="match status" value="1"/>
</dbReference>
<dbReference type="InterPro" id="IPR001412">
    <property type="entry name" value="aa-tRNA-synth_I_CS"/>
</dbReference>
<dbReference type="GO" id="GO:0004831">
    <property type="term" value="F:tyrosine-tRNA ligase activity"/>
    <property type="evidence" value="ECO:0007669"/>
    <property type="project" value="UniProtKB-UniRule"/>
</dbReference>
<protein>
    <recommendedName>
        <fullName evidence="11">Tyrosine--tRNA ligase</fullName>
        <ecNumber evidence="11">6.1.1.1</ecNumber>
    </recommendedName>
    <alternativeName>
        <fullName evidence="11">Tyrosyl-tRNA synthetase</fullName>
        <shortName evidence="11">TyrRS</shortName>
    </alternativeName>
</protein>
<dbReference type="InterPro" id="IPR024107">
    <property type="entry name" value="Tyr-tRNA-ligase_bac_1"/>
</dbReference>
<dbReference type="RefSeq" id="WP_136131470.1">
    <property type="nucleotide sequence ID" value="NZ_PDKS01000001.1"/>
</dbReference>
<evidence type="ECO:0000256" key="4">
    <source>
        <dbReference type="ARBA" id="ARBA00022741"/>
    </source>
</evidence>
<feature type="short sequence motif" description="'HIGH' region" evidence="11">
    <location>
        <begin position="42"/>
        <end position="51"/>
    </location>
</feature>
<dbReference type="FunFam" id="1.10.240.10:FF:000001">
    <property type="entry name" value="Tyrosine--tRNA ligase"/>
    <property type="match status" value="1"/>
</dbReference>
<evidence type="ECO:0000256" key="6">
    <source>
        <dbReference type="ARBA" id="ARBA00022884"/>
    </source>
</evidence>
<dbReference type="GO" id="GO:0005829">
    <property type="term" value="C:cytosol"/>
    <property type="evidence" value="ECO:0007669"/>
    <property type="project" value="TreeGrafter"/>
</dbReference>
<dbReference type="InterPro" id="IPR024088">
    <property type="entry name" value="Tyr-tRNA-ligase_bac-type"/>
</dbReference>
<evidence type="ECO:0000256" key="12">
    <source>
        <dbReference type="PROSITE-ProRule" id="PRU00182"/>
    </source>
</evidence>
<gene>
    <name evidence="11" type="primary">tyrS</name>
    <name evidence="14" type="ORF">CRV11_00875</name>
</gene>
<dbReference type="Proteomes" id="UP000296034">
    <property type="component" value="Unassembled WGS sequence"/>
</dbReference>
<comment type="subunit">
    <text evidence="11">Homodimer.</text>
</comment>
<comment type="subcellular location">
    <subcellularLocation>
        <location evidence="1 11">Cytoplasm</location>
    </subcellularLocation>
</comment>
<keyword evidence="3 11" id="KW-0436">Ligase</keyword>
<evidence type="ECO:0000256" key="7">
    <source>
        <dbReference type="ARBA" id="ARBA00022917"/>
    </source>
</evidence>
<dbReference type="EMBL" id="PDKS01000001">
    <property type="protein sequence ID" value="PPI87475.1"/>
    <property type="molecule type" value="Genomic_DNA"/>
</dbReference>
<dbReference type="AlphaFoldDB" id="A0A2P5SYR9"/>
<feature type="short sequence motif" description="'KMSKS' region" evidence="11">
    <location>
        <begin position="235"/>
        <end position="239"/>
    </location>
</feature>
<feature type="binding site" evidence="11">
    <location>
        <position position="175"/>
    </location>
    <ligand>
        <name>L-tyrosine</name>
        <dbReference type="ChEBI" id="CHEBI:58315"/>
    </ligand>
</feature>
<dbReference type="HAMAP" id="MF_02006">
    <property type="entry name" value="Tyr_tRNA_synth_type1"/>
    <property type="match status" value="1"/>
</dbReference>
<dbReference type="OrthoDB" id="9804243at2"/>
<dbReference type="InterPro" id="IPR014729">
    <property type="entry name" value="Rossmann-like_a/b/a_fold"/>
</dbReference>
<evidence type="ECO:0000313" key="15">
    <source>
        <dbReference type="Proteomes" id="UP000296034"/>
    </source>
</evidence>
<evidence type="ECO:0000256" key="9">
    <source>
        <dbReference type="ARBA" id="ARBA00048248"/>
    </source>
</evidence>
<evidence type="ECO:0000313" key="14">
    <source>
        <dbReference type="EMBL" id="PPI87475.1"/>
    </source>
</evidence>
<dbReference type="SUPFAM" id="SSF52374">
    <property type="entry name" value="Nucleotidylyl transferase"/>
    <property type="match status" value="1"/>
</dbReference>
<dbReference type="SUPFAM" id="SSF55174">
    <property type="entry name" value="Alpha-L RNA-binding motif"/>
    <property type="match status" value="1"/>
</dbReference>
<dbReference type="PROSITE" id="PS00178">
    <property type="entry name" value="AA_TRNA_LIGASE_I"/>
    <property type="match status" value="1"/>
</dbReference>
<feature type="domain" description="RNA-binding S4" evidence="13">
    <location>
        <begin position="357"/>
        <end position="419"/>
    </location>
</feature>
<sequence>MIKNNILEYLYSRNLIFQLTNRELLEKKLKKGPISVYCGFDPTAESLHLGHLIPIICLKYFQDRGHKPIVLLGGATGLIGDPSFKAKERKLQDNKTVIKCVEKIKTQITKLLNFDCGCNSAVIVDNNDWFSEISLLSFLRDIGKHFSVNQMINKEAIKQRLNRSDQGISYTEFSYNLLQSYDFAYLNRVYDVSLQIGGSDQWGNITSGINLTHRLNNCQVFGITVPLITKSDGTKFGKTENETIWLDSLKTSPYKFYQFWINTSDNDVYRFLRYFTSLHNSEIDSLEHEDKNTNKTPRAQYILAEQITRLVHGENGLISAKRITDNLFSSNIVDMTESDFKQLAFDGITTIVVDKCEDLQKALVQAKLVSSLSQARTMINNSAIYVNGTKQSNVNYKFNKHDKLFNKYTLVRRGKKNYCLINWI</sequence>
<dbReference type="CDD" id="cd00805">
    <property type="entry name" value="TyrRS_core"/>
    <property type="match status" value="1"/>
</dbReference>
<keyword evidence="4 11" id="KW-0547">Nucleotide-binding</keyword>
<dbReference type="GO" id="GO:0003723">
    <property type="term" value="F:RNA binding"/>
    <property type="evidence" value="ECO:0007669"/>
    <property type="project" value="UniProtKB-KW"/>
</dbReference>
<dbReference type="Gene3D" id="3.10.290.10">
    <property type="entry name" value="RNA-binding S4 domain"/>
    <property type="match status" value="1"/>
</dbReference>
<feature type="binding site" evidence="11">
    <location>
        <position position="238"/>
    </location>
    <ligand>
        <name>ATP</name>
        <dbReference type="ChEBI" id="CHEBI:30616"/>
    </ligand>
</feature>
<dbReference type="GO" id="GO:0006437">
    <property type="term" value="P:tyrosyl-tRNA aminoacylation"/>
    <property type="evidence" value="ECO:0007669"/>
    <property type="project" value="UniProtKB-UniRule"/>
</dbReference>
<evidence type="ECO:0000256" key="2">
    <source>
        <dbReference type="ARBA" id="ARBA00022490"/>
    </source>
</evidence>
<comment type="caution">
    <text evidence="14">The sequence shown here is derived from an EMBL/GenBank/DDBJ whole genome shotgun (WGS) entry which is preliminary data.</text>
</comment>
<comment type="catalytic activity">
    <reaction evidence="9 11">
        <text>tRNA(Tyr) + L-tyrosine + ATP = L-tyrosyl-tRNA(Tyr) + AMP + diphosphate + H(+)</text>
        <dbReference type="Rhea" id="RHEA:10220"/>
        <dbReference type="Rhea" id="RHEA-COMP:9706"/>
        <dbReference type="Rhea" id="RHEA-COMP:9707"/>
        <dbReference type="ChEBI" id="CHEBI:15378"/>
        <dbReference type="ChEBI" id="CHEBI:30616"/>
        <dbReference type="ChEBI" id="CHEBI:33019"/>
        <dbReference type="ChEBI" id="CHEBI:58315"/>
        <dbReference type="ChEBI" id="CHEBI:78442"/>
        <dbReference type="ChEBI" id="CHEBI:78536"/>
        <dbReference type="ChEBI" id="CHEBI:456215"/>
        <dbReference type="EC" id="6.1.1.1"/>
    </reaction>
</comment>
<dbReference type="NCBIfam" id="TIGR00234">
    <property type="entry name" value="tyrS"/>
    <property type="match status" value="1"/>
</dbReference>
<dbReference type="CDD" id="cd00165">
    <property type="entry name" value="S4"/>
    <property type="match status" value="1"/>
</dbReference>
<accession>A0A2P5SYR9</accession>
<dbReference type="InterPro" id="IPR002307">
    <property type="entry name" value="Tyr-tRNA-ligase"/>
</dbReference>
<evidence type="ECO:0000256" key="5">
    <source>
        <dbReference type="ARBA" id="ARBA00022840"/>
    </source>
</evidence>
<evidence type="ECO:0000256" key="11">
    <source>
        <dbReference type="HAMAP-Rule" id="MF_02006"/>
    </source>
</evidence>
<dbReference type="EC" id="6.1.1.1" evidence="11"/>
<keyword evidence="8 11" id="KW-0030">Aminoacyl-tRNA synthetase</keyword>